<evidence type="ECO:0000313" key="1">
    <source>
        <dbReference type="EMBL" id="CAA7393887.1"/>
    </source>
</evidence>
<dbReference type="PROSITE" id="PS51257">
    <property type="entry name" value="PROKAR_LIPOPROTEIN"/>
    <property type="match status" value="1"/>
</dbReference>
<evidence type="ECO:0000313" key="2">
    <source>
        <dbReference type="Proteomes" id="UP000445309"/>
    </source>
</evidence>
<accession>A0A6N4Y149</accession>
<protein>
    <submittedName>
        <fullName evidence="1">Uncharacterized protein</fullName>
    </submittedName>
</protein>
<proteinExistence type="predicted"/>
<dbReference type="RefSeq" id="WP_162074456.1">
    <property type="nucleotide sequence ID" value="NZ_CACVBY010000188.1"/>
</dbReference>
<sequence length="89" mass="9866">MIKTNYFVGCLSITLLLASCNRSEDVDNGSRVENSSKTEANLLVDAKAFDQFAKDKGLKLIASFPMKNEIAKRDGGGFTFSHIKILFKF</sequence>
<dbReference type="Proteomes" id="UP000445309">
    <property type="component" value="Unassembled WGS sequence"/>
</dbReference>
<organism evidence="1 2">
    <name type="scientific">Chryseobacterium fistulae</name>
    <dbReference type="NCBI Taxonomy" id="2675058"/>
    <lineage>
        <taxon>Bacteria</taxon>
        <taxon>Pseudomonadati</taxon>
        <taxon>Bacteroidota</taxon>
        <taxon>Flavobacteriia</taxon>
        <taxon>Flavobacteriales</taxon>
        <taxon>Weeksellaceae</taxon>
        <taxon>Chryseobacterium group</taxon>
        <taxon>Chryseobacterium</taxon>
    </lineage>
</organism>
<name>A0A6N4Y149_9FLAO</name>
<dbReference type="EMBL" id="CACVBY010000188">
    <property type="protein sequence ID" value="CAA7393887.1"/>
    <property type="molecule type" value="Genomic_DNA"/>
</dbReference>
<keyword evidence="2" id="KW-1185">Reference proteome</keyword>
<dbReference type="AlphaFoldDB" id="A0A6N4Y149"/>
<gene>
    <name evidence="1" type="ORF">CHRY9393_03572</name>
</gene>
<reference evidence="1 2" key="1">
    <citation type="submission" date="2020-01" db="EMBL/GenBank/DDBJ databases">
        <authorList>
            <person name="Rodrigo-Torres L."/>
            <person name="Arahal R. D."/>
            <person name="Lucena T."/>
        </authorList>
    </citation>
    <scope>NUCLEOTIDE SEQUENCE [LARGE SCALE GENOMIC DNA]</scope>
    <source>
        <strain evidence="1 2">CECT 9393</strain>
    </source>
</reference>